<organism evidence="1 2">
    <name type="scientific">Streptomyces arboris</name>
    <dbReference type="NCBI Taxonomy" id="2600619"/>
    <lineage>
        <taxon>Bacteria</taxon>
        <taxon>Bacillati</taxon>
        <taxon>Actinomycetota</taxon>
        <taxon>Actinomycetes</taxon>
        <taxon>Kitasatosporales</taxon>
        <taxon>Streptomycetaceae</taxon>
        <taxon>Streptomyces</taxon>
    </lineage>
</organism>
<feature type="non-terminal residue" evidence="1">
    <location>
        <position position="1"/>
    </location>
</feature>
<proteinExistence type="predicted"/>
<dbReference type="Proteomes" id="UP000326907">
    <property type="component" value="Unassembled WGS sequence"/>
</dbReference>
<accession>A0A5N5EL33</accession>
<dbReference type="AlphaFoldDB" id="A0A5N5EL33"/>
<comment type="caution">
    <text evidence="1">The sequence shown here is derived from an EMBL/GenBank/DDBJ whole genome shotgun (WGS) entry which is preliminary data.</text>
</comment>
<evidence type="ECO:0000313" key="2">
    <source>
        <dbReference type="Proteomes" id="UP000326907"/>
    </source>
</evidence>
<reference evidence="1 2" key="1">
    <citation type="submission" date="2019-09" db="EMBL/GenBank/DDBJ databases">
        <authorList>
            <person name="Liu P."/>
        </authorList>
    </citation>
    <scope>NUCLEOTIDE SEQUENCE [LARGE SCALE GENOMIC DNA]</scope>
    <source>
        <strain evidence="1 2">TRM68085</strain>
    </source>
</reference>
<protein>
    <submittedName>
        <fullName evidence="1">Radical SAM protein</fullName>
    </submittedName>
</protein>
<name>A0A5N5EL33_9ACTN</name>
<dbReference type="EMBL" id="VYUA01000011">
    <property type="protein sequence ID" value="KAB2591669.1"/>
    <property type="molecule type" value="Genomic_DNA"/>
</dbReference>
<sequence length="47" mass="4398">AVAAGPAGALLDLAAAQRGARGGPEGVVRRHGCSAYAPLVGAGSAAR</sequence>
<gene>
    <name evidence="1" type="ORF">F5983_14355</name>
</gene>
<keyword evidence="2" id="KW-1185">Reference proteome</keyword>
<evidence type="ECO:0000313" key="1">
    <source>
        <dbReference type="EMBL" id="KAB2591669.1"/>
    </source>
</evidence>